<dbReference type="HOGENOM" id="CLU_119132_0_0_1"/>
<dbReference type="AlphaFoldDB" id="A0A0C3C2B3"/>
<dbReference type="CDD" id="cd23422">
    <property type="entry name" value="beta-trefoil_Ricin_MPL_CNL"/>
    <property type="match status" value="1"/>
</dbReference>
<reference evidence="3" key="2">
    <citation type="submission" date="2015-01" db="EMBL/GenBank/DDBJ databases">
        <title>Evolutionary Origins and Diversification of the Mycorrhizal Mutualists.</title>
        <authorList>
            <consortium name="DOE Joint Genome Institute"/>
            <consortium name="Mycorrhizal Genomics Consortium"/>
            <person name="Kohler A."/>
            <person name="Kuo A."/>
            <person name="Nagy L.G."/>
            <person name="Floudas D."/>
            <person name="Copeland A."/>
            <person name="Barry K.W."/>
            <person name="Cichocki N."/>
            <person name="Veneault-Fourrey C."/>
            <person name="LaButti K."/>
            <person name="Lindquist E.A."/>
            <person name="Lipzen A."/>
            <person name="Lundell T."/>
            <person name="Morin E."/>
            <person name="Murat C."/>
            <person name="Riley R."/>
            <person name="Ohm R."/>
            <person name="Sun H."/>
            <person name="Tunlid A."/>
            <person name="Henrissat B."/>
            <person name="Grigoriev I.V."/>
            <person name="Hibbett D.S."/>
            <person name="Martin F."/>
        </authorList>
    </citation>
    <scope>NUCLEOTIDE SEQUENCE [LARGE SCALE GENOMIC DNA]</scope>
    <source>
        <strain evidence="3">F 1598</strain>
    </source>
</reference>
<name>A0A0C3C2B3_PILCF</name>
<dbReference type="OrthoDB" id="2131701at2759"/>
<dbReference type="InParanoid" id="A0A0C3C2B3"/>
<dbReference type="InterPro" id="IPR035992">
    <property type="entry name" value="Ricin_B-like_lectins"/>
</dbReference>
<reference evidence="2 3" key="1">
    <citation type="submission" date="2014-04" db="EMBL/GenBank/DDBJ databases">
        <authorList>
            <consortium name="DOE Joint Genome Institute"/>
            <person name="Kuo A."/>
            <person name="Tarkka M."/>
            <person name="Buscot F."/>
            <person name="Kohler A."/>
            <person name="Nagy L.G."/>
            <person name="Floudas D."/>
            <person name="Copeland A."/>
            <person name="Barry K.W."/>
            <person name="Cichocki N."/>
            <person name="Veneault-Fourrey C."/>
            <person name="LaButti K."/>
            <person name="Lindquist E.A."/>
            <person name="Lipzen A."/>
            <person name="Lundell T."/>
            <person name="Morin E."/>
            <person name="Murat C."/>
            <person name="Sun H."/>
            <person name="Tunlid A."/>
            <person name="Henrissat B."/>
            <person name="Grigoriev I.V."/>
            <person name="Hibbett D.S."/>
            <person name="Martin F."/>
            <person name="Nordberg H.P."/>
            <person name="Cantor M.N."/>
            <person name="Hua S.X."/>
        </authorList>
    </citation>
    <scope>NUCLEOTIDE SEQUENCE [LARGE SCALE GENOMIC DNA]</scope>
    <source>
        <strain evidence="2 3">F 1598</strain>
    </source>
</reference>
<dbReference type="InterPro" id="IPR000772">
    <property type="entry name" value="Ricin_B_lectin"/>
</dbReference>
<organism evidence="2 3">
    <name type="scientific">Piloderma croceum (strain F 1598)</name>
    <dbReference type="NCBI Taxonomy" id="765440"/>
    <lineage>
        <taxon>Eukaryota</taxon>
        <taxon>Fungi</taxon>
        <taxon>Dikarya</taxon>
        <taxon>Basidiomycota</taxon>
        <taxon>Agaricomycotina</taxon>
        <taxon>Agaricomycetes</taxon>
        <taxon>Agaricomycetidae</taxon>
        <taxon>Atheliales</taxon>
        <taxon>Atheliaceae</taxon>
        <taxon>Piloderma</taxon>
    </lineage>
</organism>
<evidence type="ECO:0000313" key="3">
    <source>
        <dbReference type="Proteomes" id="UP000054166"/>
    </source>
</evidence>
<dbReference type="Proteomes" id="UP000054166">
    <property type="component" value="Unassembled WGS sequence"/>
</dbReference>
<feature type="domain" description="Ricin B lectin" evidence="1">
    <location>
        <begin position="7"/>
        <end position="77"/>
    </location>
</feature>
<protein>
    <submittedName>
        <fullName evidence="2">Carbohydrate-binding module family 13 protein</fullName>
    </submittedName>
</protein>
<accession>A0A0C3C2B3</accession>
<dbReference type="SUPFAM" id="SSF50370">
    <property type="entry name" value="Ricin B-like lectins"/>
    <property type="match status" value="1"/>
</dbReference>
<dbReference type="Gene3D" id="2.80.10.50">
    <property type="match status" value="1"/>
</dbReference>
<gene>
    <name evidence="2" type="ORF">PILCRDRAFT_819302</name>
</gene>
<dbReference type="PROSITE" id="PS50231">
    <property type="entry name" value="RICIN_B_LECTIN"/>
    <property type="match status" value="1"/>
</dbReference>
<dbReference type="EMBL" id="KN832990">
    <property type="protein sequence ID" value="KIM83657.1"/>
    <property type="molecule type" value="Genomic_DNA"/>
</dbReference>
<evidence type="ECO:0000313" key="2">
    <source>
        <dbReference type="EMBL" id="KIM83657.1"/>
    </source>
</evidence>
<dbReference type="Pfam" id="PF14200">
    <property type="entry name" value="RicinB_lectin_2"/>
    <property type="match status" value="1"/>
</dbReference>
<keyword evidence="3" id="KW-1185">Reference proteome</keyword>
<proteinExistence type="predicted"/>
<evidence type="ECO:0000259" key="1">
    <source>
        <dbReference type="Pfam" id="PF14200"/>
    </source>
</evidence>
<sequence>MAEIQSGQTYKITNVKGDTIIDLSGADNKSIIGYEDHNGANQRWTFENNGSGWTIKSAGSGKYIGIEGDANDGTPLIAVDNPYVWDIWPDERDNSHFRIFAPNTSKNFDLSDHGSSTPGTKVQLWDKTPGKGQTWIIGS</sequence>